<keyword evidence="5" id="KW-0680">Restriction system</keyword>
<dbReference type="PANTHER" id="PTHR33841">
    <property type="entry name" value="DNA METHYLTRANSFERASE YEEA-RELATED"/>
    <property type="match status" value="1"/>
</dbReference>
<dbReference type="GO" id="GO:0032259">
    <property type="term" value="P:methylation"/>
    <property type="evidence" value="ECO:0007669"/>
    <property type="project" value="UniProtKB-KW"/>
</dbReference>
<evidence type="ECO:0000256" key="2">
    <source>
        <dbReference type="ARBA" id="ARBA00011900"/>
    </source>
</evidence>
<evidence type="ECO:0000256" key="5">
    <source>
        <dbReference type="ARBA" id="ARBA00022747"/>
    </source>
</evidence>
<dbReference type="PROSITE" id="PS00092">
    <property type="entry name" value="N6_MTASE"/>
    <property type="match status" value="1"/>
</dbReference>
<organism evidence="8 9">
    <name type="scientific">Actomonas aquatica</name>
    <dbReference type="NCBI Taxonomy" id="2866162"/>
    <lineage>
        <taxon>Bacteria</taxon>
        <taxon>Pseudomonadati</taxon>
        <taxon>Verrucomicrobiota</taxon>
        <taxon>Opitutia</taxon>
        <taxon>Opitutales</taxon>
        <taxon>Opitutaceae</taxon>
        <taxon>Actomonas</taxon>
    </lineage>
</organism>
<dbReference type="PRINTS" id="PR00507">
    <property type="entry name" value="N12N6MTFRASE"/>
</dbReference>
<dbReference type="GO" id="GO:0008168">
    <property type="term" value="F:methyltransferase activity"/>
    <property type="evidence" value="ECO:0007669"/>
    <property type="project" value="UniProtKB-KW"/>
</dbReference>
<dbReference type="Proteomes" id="UP000738431">
    <property type="component" value="Chromosome"/>
</dbReference>
<accession>A0ABZ1C5A4</accession>
<evidence type="ECO:0000256" key="3">
    <source>
        <dbReference type="ARBA" id="ARBA00022603"/>
    </source>
</evidence>
<name>A0ABZ1C5A4_9BACT</name>
<evidence type="ECO:0000256" key="4">
    <source>
        <dbReference type="ARBA" id="ARBA00022679"/>
    </source>
</evidence>
<keyword evidence="9" id="KW-1185">Reference proteome</keyword>
<dbReference type="InterPro" id="IPR002052">
    <property type="entry name" value="DNA_methylase_N6_adenine_CS"/>
</dbReference>
<keyword evidence="4" id="KW-0808">Transferase</keyword>
<keyword evidence="3 8" id="KW-0489">Methyltransferase</keyword>
<evidence type="ECO:0000313" key="9">
    <source>
        <dbReference type="Proteomes" id="UP000738431"/>
    </source>
</evidence>
<dbReference type="Gene3D" id="3.40.50.150">
    <property type="entry name" value="Vaccinia Virus protein VP39"/>
    <property type="match status" value="1"/>
</dbReference>
<gene>
    <name evidence="8" type="ORF">K1X11_017060</name>
</gene>
<reference evidence="8 9" key="1">
    <citation type="submission" date="2023-12" db="EMBL/GenBank/DDBJ databases">
        <title>Description of an unclassified Opitutus bacterium of Verrucomicrobiota.</title>
        <authorList>
            <person name="Zhang D.-F."/>
        </authorList>
    </citation>
    <scope>NUCLEOTIDE SEQUENCE [LARGE SCALE GENOMIC DNA]</scope>
    <source>
        <strain evidence="8 9">WL0086</strain>
    </source>
</reference>
<comment type="similarity">
    <text evidence="1">Belongs to the N(4)/N(6)-methyltransferase family.</text>
</comment>
<sequence>MTATLSKKDERLADALKAYGCPGIVSLRNNQKHSPDHVPYLDLLSDQVQAEVSRLPDAVAEFQGKPVMYLLDAEAGEPDALERISLQQRLANRGDHAVLAVVRPGELVIYPLNLDRRTLNEKGIGRPIRASDPRAPFLFDQIATGSPFGLEGQSKASDPVFEEIKSLLDKAVDELVIKKGLDGLAVLSMTGRALFFRFLVDREIVTDDLITDICPAAKSDPKEFRLRRVFSNPERAAQTSTWLDITFNGDLLPLIDSLPLDVSEAKRAKAYGEVYQKAGFDSANSVFEHLEAILRGWEATKGRLLPGIIDWDELNFRHIPIGVLSQVYENFSHRVDDLESKARSVHYTPRSLAKLLVDEALAGLDTPAHKAKILDPACGAGVFLVLALRELVRRRWAADKARLGDSVRRPSKQVIESILHNQIRGFDVSESALRLAALGLYVTVIELNEITTPPSAHHATKALQGLVLFDQRTAEERTQTGFVLGSLGDAVDRKEFDGEFDVVVGNPPWSVVNDPERSEALDRAGTEAAKRVLATRGLDDVATSYRNPGGVPDLPFLWRAAEWTRPGGFVAFAVDARFILKQTPTGLAARNAWFQAMHVTGILNGSDLEKTNVWACHDQPWILIWSRNEKPDLDSASFHLATPVREDELAGRGEFRLDYKSAYQVTSEAVIESPWLCKALAIGSTLDVQVMQKLCKAANKRSIGTLWQHDEPVSCRGLDIRPFRLDKSTKRPRPCPVWLVDLEVFDGETPDLLSNGRYPTYRERHGEFEPKHTKSENNFRSPLVCISRSPGETRDDAKSFRLPRRKIAFSKNYFGYTTYWHKDPDLLCALLHVIAHSRLFQHFSYMRSAQVGARKRILDKSDIDAFPFPEIEKLSNEQRAEALRLADLLDSHGERDWKALDAFVGDLFGLTKAEQQIVSDTVTFNGPYAVVRQPAMRSVPEEEANAFVRTLERAIQPFFKSVRQKVKASLIPRLEGDWRQPWAFVTLLVDGDAWEPSPKLIASLVAEASSSAASRVVMPLPEGGLILGLLNKRRFWTQSRARLCALHIAEEHLELCFPLPARR</sequence>
<evidence type="ECO:0000256" key="1">
    <source>
        <dbReference type="ARBA" id="ARBA00006594"/>
    </source>
</evidence>
<comment type="catalytic activity">
    <reaction evidence="6">
        <text>a 2'-deoxyadenosine in DNA + S-adenosyl-L-methionine = an N(6)-methyl-2'-deoxyadenosine in DNA + S-adenosyl-L-homocysteine + H(+)</text>
        <dbReference type="Rhea" id="RHEA:15197"/>
        <dbReference type="Rhea" id="RHEA-COMP:12418"/>
        <dbReference type="Rhea" id="RHEA-COMP:12419"/>
        <dbReference type="ChEBI" id="CHEBI:15378"/>
        <dbReference type="ChEBI" id="CHEBI:57856"/>
        <dbReference type="ChEBI" id="CHEBI:59789"/>
        <dbReference type="ChEBI" id="CHEBI:90615"/>
        <dbReference type="ChEBI" id="CHEBI:90616"/>
        <dbReference type="EC" id="2.1.1.72"/>
    </reaction>
</comment>
<protein>
    <recommendedName>
        <fullName evidence="2">site-specific DNA-methyltransferase (adenine-specific)</fullName>
        <ecNumber evidence="2">2.1.1.72</ecNumber>
    </recommendedName>
</protein>
<dbReference type="EC" id="2.1.1.72" evidence="2"/>
<feature type="domain" description="DNA methylase adenine-specific" evidence="7">
    <location>
        <begin position="323"/>
        <end position="512"/>
    </location>
</feature>
<evidence type="ECO:0000259" key="7">
    <source>
        <dbReference type="Pfam" id="PF02384"/>
    </source>
</evidence>
<dbReference type="SUPFAM" id="SSF53335">
    <property type="entry name" value="S-adenosyl-L-methionine-dependent methyltransferases"/>
    <property type="match status" value="1"/>
</dbReference>
<dbReference type="Pfam" id="PF02384">
    <property type="entry name" value="N6_Mtase"/>
    <property type="match status" value="1"/>
</dbReference>
<dbReference type="InterPro" id="IPR003356">
    <property type="entry name" value="DNA_methylase_A-5"/>
</dbReference>
<evidence type="ECO:0000313" key="8">
    <source>
        <dbReference type="EMBL" id="WRQ86523.1"/>
    </source>
</evidence>
<dbReference type="InterPro" id="IPR029063">
    <property type="entry name" value="SAM-dependent_MTases_sf"/>
</dbReference>
<evidence type="ECO:0000256" key="6">
    <source>
        <dbReference type="ARBA" id="ARBA00047942"/>
    </source>
</evidence>
<dbReference type="RefSeq" id="WP_221033244.1">
    <property type="nucleotide sequence ID" value="NZ_CP139781.1"/>
</dbReference>
<dbReference type="EMBL" id="CP139781">
    <property type="protein sequence ID" value="WRQ86523.1"/>
    <property type="molecule type" value="Genomic_DNA"/>
</dbReference>
<proteinExistence type="inferred from homology"/>
<dbReference type="PANTHER" id="PTHR33841:SF1">
    <property type="entry name" value="DNA METHYLTRANSFERASE A"/>
    <property type="match status" value="1"/>
</dbReference>
<dbReference type="InterPro" id="IPR050953">
    <property type="entry name" value="N4_N6_ade-DNA_methylase"/>
</dbReference>